<organism evidence="2">
    <name type="scientific">hydrothermal vent metagenome</name>
    <dbReference type="NCBI Taxonomy" id="652676"/>
    <lineage>
        <taxon>unclassified sequences</taxon>
        <taxon>metagenomes</taxon>
        <taxon>ecological metagenomes</taxon>
    </lineage>
</organism>
<name>A0A3B1DIP3_9ZZZZ</name>
<evidence type="ECO:0000313" key="2">
    <source>
        <dbReference type="EMBL" id="VAX34810.1"/>
    </source>
</evidence>
<accession>A0A3B1DIP3</accession>
<reference evidence="2" key="1">
    <citation type="submission" date="2018-06" db="EMBL/GenBank/DDBJ databases">
        <authorList>
            <person name="Zhirakovskaya E."/>
        </authorList>
    </citation>
    <scope>NUCLEOTIDE SEQUENCE</scope>
</reference>
<keyword evidence="1" id="KW-0472">Membrane</keyword>
<evidence type="ECO:0000256" key="1">
    <source>
        <dbReference type="SAM" id="Phobius"/>
    </source>
</evidence>
<keyword evidence="1" id="KW-1133">Transmembrane helix</keyword>
<proteinExistence type="predicted"/>
<dbReference type="InterPro" id="IPR012902">
    <property type="entry name" value="N_methyl_site"/>
</dbReference>
<protein>
    <recommendedName>
        <fullName evidence="3">Prepilin-type N-terminal cleavage/methylation domain-containing protein</fullName>
    </recommendedName>
</protein>
<dbReference type="EMBL" id="UOGJ01000005">
    <property type="protein sequence ID" value="VAX34810.1"/>
    <property type="molecule type" value="Genomic_DNA"/>
</dbReference>
<feature type="transmembrane region" description="Helical" evidence="1">
    <location>
        <begin position="13"/>
        <end position="33"/>
    </location>
</feature>
<dbReference type="NCBIfam" id="TIGR02532">
    <property type="entry name" value="IV_pilin_GFxxxE"/>
    <property type="match status" value="1"/>
</dbReference>
<gene>
    <name evidence="2" type="ORF">MNBD_UNCLBAC01-1574</name>
</gene>
<evidence type="ECO:0008006" key="3">
    <source>
        <dbReference type="Google" id="ProtNLM"/>
    </source>
</evidence>
<sequence>MRWGNRGLTLTELLVSTALIGIITLGVVAFSISMKGIQESTNKTTLLNMQVIAVMTNIKRDAFLAVGNQADPGILVEFSTPANNNWIAFRQDQNVPPTPADFSDDVWVIYIRDLTADTLRTCTKTSAPTSAASILDSSCSAANALELSSHIENVMFELITAGRFNVDIMVQVRFTPGTVVNPIDNPEYILSDQISPPGHNW</sequence>
<dbReference type="AlphaFoldDB" id="A0A3B1DIP3"/>
<keyword evidence="1" id="KW-0812">Transmembrane</keyword>